<dbReference type="EMBL" id="CAICTM010001550">
    <property type="protein sequence ID" value="CAB9524558.1"/>
    <property type="molecule type" value="Genomic_DNA"/>
</dbReference>
<organism evidence="1 2">
    <name type="scientific">Seminavis robusta</name>
    <dbReference type="NCBI Taxonomy" id="568900"/>
    <lineage>
        <taxon>Eukaryota</taxon>
        <taxon>Sar</taxon>
        <taxon>Stramenopiles</taxon>
        <taxon>Ochrophyta</taxon>
        <taxon>Bacillariophyta</taxon>
        <taxon>Bacillariophyceae</taxon>
        <taxon>Bacillariophycidae</taxon>
        <taxon>Naviculales</taxon>
        <taxon>Naviculaceae</taxon>
        <taxon>Seminavis</taxon>
    </lineage>
</organism>
<keyword evidence="2" id="KW-1185">Reference proteome</keyword>
<dbReference type="SUPFAM" id="SSF53474">
    <property type="entry name" value="alpha/beta-Hydrolases"/>
    <property type="match status" value="1"/>
</dbReference>
<dbReference type="InterPro" id="IPR029058">
    <property type="entry name" value="AB_hydrolase_fold"/>
</dbReference>
<dbReference type="InterPro" id="IPR000801">
    <property type="entry name" value="Esterase-like"/>
</dbReference>
<name>A0A9N8HRC9_9STRA</name>
<accession>A0A9N8HRC9</accession>
<proteinExistence type="predicted"/>
<gene>
    <name evidence="1" type="ORF">SEMRO_1552_G281860.1</name>
</gene>
<dbReference type="Proteomes" id="UP001153069">
    <property type="component" value="Unassembled WGS sequence"/>
</dbReference>
<dbReference type="Pfam" id="PF00756">
    <property type="entry name" value="Esterase"/>
    <property type="match status" value="1"/>
</dbReference>
<protein>
    <recommendedName>
        <fullName evidence="3">Esterase</fullName>
    </recommendedName>
</protein>
<reference evidence="1" key="1">
    <citation type="submission" date="2020-06" db="EMBL/GenBank/DDBJ databases">
        <authorList>
            <consortium name="Plant Systems Biology data submission"/>
        </authorList>
    </citation>
    <scope>NUCLEOTIDE SEQUENCE</scope>
    <source>
        <strain evidence="1">D6</strain>
    </source>
</reference>
<dbReference type="AlphaFoldDB" id="A0A9N8HRC9"/>
<comment type="caution">
    <text evidence="1">The sequence shown here is derived from an EMBL/GenBank/DDBJ whole genome shotgun (WGS) entry which is preliminary data.</text>
</comment>
<sequence>MVQVRVADVVAILAALSPFGAPSVPVLEKTTEKGLDYAIYLPPNFNPTQSYNLLVHLHGAASPYFFMLRELRLTGELLEQHSVDNLIVLAPHDATKWSLWVDGDTIDMATQVFDELIPQIKREYNIQKQFLQGFSMGGFGAAVHGHRFDSTVVWDGALHDWESLENINLPYIQHQFVRTNFTVHPYTGTPPAKSLLIGGSFPSTKARSEQWNQYMQSQPAVEHEFIPTTLPHTYRSFALEHFDKAVALWN</sequence>
<dbReference type="Gene3D" id="3.40.50.1820">
    <property type="entry name" value="alpha/beta hydrolase"/>
    <property type="match status" value="1"/>
</dbReference>
<evidence type="ECO:0000313" key="1">
    <source>
        <dbReference type="EMBL" id="CAB9524558.1"/>
    </source>
</evidence>
<dbReference type="OrthoDB" id="5286829at2759"/>
<evidence type="ECO:0000313" key="2">
    <source>
        <dbReference type="Proteomes" id="UP001153069"/>
    </source>
</evidence>
<evidence type="ECO:0008006" key="3">
    <source>
        <dbReference type="Google" id="ProtNLM"/>
    </source>
</evidence>